<evidence type="ECO:0000256" key="1">
    <source>
        <dbReference type="SAM" id="Coils"/>
    </source>
</evidence>
<comment type="caution">
    <text evidence="2">The sequence shown here is derived from an EMBL/GenBank/DDBJ whole genome shotgun (WGS) entry which is preliminary data.</text>
</comment>
<evidence type="ECO:0008006" key="4">
    <source>
        <dbReference type="Google" id="ProtNLM"/>
    </source>
</evidence>
<organism evidence="2 3">
    <name type="scientific">Bacillus swezeyi</name>
    <dbReference type="NCBI Taxonomy" id="1925020"/>
    <lineage>
        <taxon>Bacteria</taxon>
        <taxon>Bacillati</taxon>
        <taxon>Bacillota</taxon>
        <taxon>Bacilli</taxon>
        <taxon>Bacillales</taxon>
        <taxon>Bacillaceae</taxon>
        <taxon>Bacillus</taxon>
    </lineage>
</organism>
<dbReference type="RefSeq" id="WP_148959018.1">
    <property type="nucleotide sequence ID" value="NZ_QSND01000006.1"/>
</dbReference>
<evidence type="ECO:0000313" key="2">
    <source>
        <dbReference type="EMBL" id="KAA6447228.1"/>
    </source>
</evidence>
<reference evidence="2 3" key="1">
    <citation type="submission" date="2018-08" db="EMBL/GenBank/DDBJ databases">
        <title>Bacillus phenotypic plasticity.</title>
        <authorList>
            <person name="Hurtado E."/>
        </authorList>
    </citation>
    <scope>NUCLEOTIDE SEQUENCE [LARGE SCALE GENOMIC DNA]</scope>
    <source>
        <strain evidence="2 3">427</strain>
    </source>
</reference>
<keyword evidence="1" id="KW-0175">Coiled coil</keyword>
<name>A0A5M8RIC6_9BACI</name>
<sequence length="639" mass="74424">MSKMILNKLVLLGTRYKRTLPFDTGLTIIRGDRTSGKSLVLSLIDYCFGKSESINLKVQKELAEHCDQVFLEIRIEDETFTLSRSLKQKQLKISIYFSEFDNIDGYIPKIVEIKEAMQILMGKLNIDEYKRTKYKAHSTEQELETISLRDIFRYVYISQHSLGTDNFLGNNATFKKNKNPYAFEMIFNLVESDKDLLNEQLVNAKNGIEARKREITGLNSYLEDKNAGDFGSLQSEVDTIQKEITKQKSQKEKILNEHSSGVISENNMYIKLKDRLTEIANQIFDYEKQKSDLSMSIYSKRFLVEEYEKEKSETDVTLEINYHLVVEDQKIECPLCHSAVNSLFHQENKPTQKVLKTIQRDIKNKMKLVNNLIEKDLNKMDEIDNIISSLKKEQEILNIAIGEFSKKTSVPFLSQIDSINSIINSHNKKKEIVEECIRIHRKIDEKNNLIDDLNAQIVRLEKDLKNLKVSEDRKKRIFDHLNDEYKAYMKRLNYNTKNTYIDFDNYTPYHDGASVFEHESGGLLECMQISFLAAILSSKDKGYAKGHPGFLLLDSISKYLGTIREDMDEEEKQNKNRINDPEVYEEIYKIFVELSANHQLIIVDNTPPNDYVKYSKYTFLSGEEGLVNQYVNEFKYIED</sequence>
<proteinExistence type="predicted"/>
<protein>
    <recommendedName>
        <fullName evidence="4">Rad50/SbcC-type AAA domain-containing protein</fullName>
    </recommendedName>
</protein>
<gene>
    <name evidence="2" type="ORF">DX927_22010</name>
</gene>
<evidence type="ECO:0000313" key="3">
    <source>
        <dbReference type="Proteomes" id="UP000324326"/>
    </source>
</evidence>
<dbReference type="Gene3D" id="3.40.50.300">
    <property type="entry name" value="P-loop containing nucleotide triphosphate hydrolases"/>
    <property type="match status" value="1"/>
</dbReference>
<feature type="coiled-coil region" evidence="1">
    <location>
        <begin position="443"/>
        <end position="470"/>
    </location>
</feature>
<dbReference type="EMBL" id="QSND01000006">
    <property type="protein sequence ID" value="KAA6447228.1"/>
    <property type="molecule type" value="Genomic_DNA"/>
</dbReference>
<feature type="coiled-coil region" evidence="1">
    <location>
        <begin position="355"/>
        <end position="393"/>
    </location>
</feature>
<dbReference type="Proteomes" id="UP000324326">
    <property type="component" value="Unassembled WGS sequence"/>
</dbReference>
<accession>A0A5M8RIC6</accession>
<feature type="coiled-coil region" evidence="1">
    <location>
        <begin position="194"/>
        <end position="257"/>
    </location>
</feature>
<dbReference type="InterPro" id="IPR027417">
    <property type="entry name" value="P-loop_NTPase"/>
</dbReference>
<dbReference type="AlphaFoldDB" id="A0A5M8RIC6"/>